<evidence type="ECO:0000256" key="7">
    <source>
        <dbReference type="RuleBase" id="RU362048"/>
    </source>
</evidence>
<evidence type="ECO:0000313" key="8">
    <source>
        <dbReference type="EMBL" id="HFC97633.1"/>
    </source>
</evidence>
<dbReference type="GO" id="GO:0005886">
    <property type="term" value="C:plasma membrane"/>
    <property type="evidence" value="ECO:0007669"/>
    <property type="project" value="UniProtKB-SubCell"/>
</dbReference>
<dbReference type="Pfam" id="PF01914">
    <property type="entry name" value="MarC"/>
    <property type="match status" value="1"/>
</dbReference>
<feature type="transmembrane region" description="Helical" evidence="7">
    <location>
        <begin position="48"/>
        <end position="68"/>
    </location>
</feature>
<dbReference type="PANTHER" id="PTHR33508:SF1">
    <property type="entry name" value="UPF0056 MEMBRANE PROTEIN YHCE"/>
    <property type="match status" value="1"/>
</dbReference>
<dbReference type="NCBIfam" id="TIGR00427">
    <property type="entry name" value="NAAT family transporter"/>
    <property type="match status" value="1"/>
</dbReference>
<comment type="similarity">
    <text evidence="2 7">Belongs to the UPF0056 (MarC) family.</text>
</comment>
<comment type="caution">
    <text evidence="7">Lacks conserved residue(s) required for the propagation of feature annotation.</text>
</comment>
<evidence type="ECO:0000256" key="1">
    <source>
        <dbReference type="ARBA" id="ARBA00004651"/>
    </source>
</evidence>
<feature type="transmembrane region" description="Helical" evidence="7">
    <location>
        <begin position="74"/>
        <end position="91"/>
    </location>
</feature>
<sequence length="217" mass="23666">MPEAAFVLQTAVSFLAIMNPIGNTPLFVSLVEDFTEEEKIRIARTATLWAFFIVTAFTLGGNLIFRLFGITLSAFRIAGGVLLFMIAYHLVRAKRSHQHHPTAEEAEEAEDIAITPLATPILAGPGTITTALSLVGRKTDPLKILTVILVFAVICLLTYLCFIYGEALTKRLRPSWIGVMTRLMGLILAVVAVQMILEGFSGALTQIFKIVPSGLPH</sequence>
<keyword evidence="3" id="KW-1003">Cell membrane</keyword>
<dbReference type="Proteomes" id="UP000886043">
    <property type="component" value="Unassembled WGS sequence"/>
</dbReference>
<comment type="subcellular location">
    <subcellularLocation>
        <location evidence="1 7">Cell membrane</location>
        <topology evidence="1 7">Multi-pass membrane protein</topology>
    </subcellularLocation>
</comment>
<dbReference type="PANTHER" id="PTHR33508">
    <property type="entry name" value="UPF0056 MEMBRANE PROTEIN YHCE"/>
    <property type="match status" value="1"/>
</dbReference>
<feature type="transmembrane region" description="Helical" evidence="7">
    <location>
        <begin position="144"/>
        <end position="165"/>
    </location>
</feature>
<accession>A0A7C3CSY7</accession>
<gene>
    <name evidence="8" type="ORF">ENJ40_04120</name>
</gene>
<feature type="transmembrane region" description="Helical" evidence="7">
    <location>
        <begin position="177"/>
        <end position="197"/>
    </location>
</feature>
<keyword evidence="5 7" id="KW-1133">Transmembrane helix</keyword>
<dbReference type="EMBL" id="DRMH01000050">
    <property type="protein sequence ID" value="HFC97633.1"/>
    <property type="molecule type" value="Genomic_DNA"/>
</dbReference>
<feature type="transmembrane region" description="Helical" evidence="7">
    <location>
        <begin position="6"/>
        <end position="28"/>
    </location>
</feature>
<dbReference type="AlphaFoldDB" id="A0A7C3CSY7"/>
<organism evidence="8">
    <name type="scientific">Thermosulfurimonas dismutans</name>
    <dbReference type="NCBI Taxonomy" id="999894"/>
    <lineage>
        <taxon>Bacteria</taxon>
        <taxon>Pseudomonadati</taxon>
        <taxon>Thermodesulfobacteriota</taxon>
        <taxon>Thermodesulfobacteria</taxon>
        <taxon>Thermodesulfobacteriales</taxon>
        <taxon>Thermodesulfobacteriaceae</taxon>
        <taxon>Thermosulfurimonas</taxon>
    </lineage>
</organism>
<dbReference type="InterPro" id="IPR002771">
    <property type="entry name" value="Multi_antbiot-R_MarC"/>
</dbReference>
<evidence type="ECO:0000256" key="4">
    <source>
        <dbReference type="ARBA" id="ARBA00022692"/>
    </source>
</evidence>
<evidence type="ECO:0000256" key="5">
    <source>
        <dbReference type="ARBA" id="ARBA00022989"/>
    </source>
</evidence>
<name>A0A7C3CSY7_9BACT</name>
<comment type="caution">
    <text evidence="8">The sequence shown here is derived from an EMBL/GenBank/DDBJ whole genome shotgun (WGS) entry which is preliminary data.</text>
</comment>
<proteinExistence type="inferred from homology"/>
<evidence type="ECO:0000256" key="3">
    <source>
        <dbReference type="ARBA" id="ARBA00022475"/>
    </source>
</evidence>
<keyword evidence="6 7" id="KW-0472">Membrane</keyword>
<protein>
    <recommendedName>
        <fullName evidence="7">UPF0056 membrane protein</fullName>
    </recommendedName>
</protein>
<reference evidence="8" key="1">
    <citation type="journal article" date="2020" name="mSystems">
        <title>Genome- and Community-Level Interaction Insights into Carbon Utilization and Element Cycling Functions of Hydrothermarchaeota in Hydrothermal Sediment.</title>
        <authorList>
            <person name="Zhou Z."/>
            <person name="Liu Y."/>
            <person name="Xu W."/>
            <person name="Pan J."/>
            <person name="Luo Z.H."/>
            <person name="Li M."/>
        </authorList>
    </citation>
    <scope>NUCLEOTIDE SEQUENCE [LARGE SCALE GENOMIC DNA]</scope>
    <source>
        <strain evidence="8">HyVt-483</strain>
    </source>
</reference>
<evidence type="ECO:0000256" key="2">
    <source>
        <dbReference type="ARBA" id="ARBA00009784"/>
    </source>
</evidence>
<evidence type="ECO:0000256" key="6">
    <source>
        <dbReference type="ARBA" id="ARBA00023136"/>
    </source>
</evidence>
<keyword evidence="4 7" id="KW-0812">Transmembrane</keyword>